<dbReference type="EMBL" id="JAKTTI010000044">
    <property type="protein sequence ID" value="MCH1627511.1"/>
    <property type="molecule type" value="Genomic_DNA"/>
</dbReference>
<dbReference type="AlphaFoldDB" id="A0AAW5E3K6"/>
<dbReference type="Proteomes" id="UP001431131">
    <property type="component" value="Unassembled WGS sequence"/>
</dbReference>
<comment type="caution">
    <text evidence="1">The sequence shown here is derived from an EMBL/GenBank/DDBJ whole genome shotgun (WGS) entry which is preliminary data.</text>
</comment>
<protein>
    <submittedName>
        <fullName evidence="1">Uncharacterized protein</fullName>
    </submittedName>
</protein>
<reference evidence="1" key="1">
    <citation type="submission" date="2022-02" db="EMBL/GenBank/DDBJ databases">
        <title>Fredinandcohnia quinoae sp. nov. isolated from Chenopodium quinoa seeds.</title>
        <authorList>
            <person name="Saati-Santamaria Z."/>
            <person name="Flores-Felix J.D."/>
            <person name="Igual J.M."/>
            <person name="Velazquez E."/>
            <person name="Garcia-Fraile P."/>
            <person name="Martinez-Molina E."/>
        </authorList>
    </citation>
    <scope>NUCLEOTIDE SEQUENCE</scope>
    <source>
        <strain evidence="1">SECRCQ15</strain>
    </source>
</reference>
<gene>
    <name evidence="1" type="ORF">MJG50_19425</name>
</gene>
<sequence length="149" mass="17610">MKVETLKVNYIIDEKLSVKPTKMIVEQLDQDEKQNIHFEVHFNNRHFQSKPSDSTEYAIKYLQRKLPDNINIACCQSCGHGNFNPFGDMENEVFCLKDKTPSNKADVVEIFSNQDKTFKTRSRKLLDFCKDYQTISHNEKYTYNDWDLD</sequence>
<keyword evidence="2" id="KW-1185">Reference proteome</keyword>
<evidence type="ECO:0000313" key="1">
    <source>
        <dbReference type="EMBL" id="MCH1627511.1"/>
    </source>
</evidence>
<evidence type="ECO:0000313" key="2">
    <source>
        <dbReference type="Proteomes" id="UP001431131"/>
    </source>
</evidence>
<dbReference type="RefSeq" id="WP_240257431.1">
    <property type="nucleotide sequence ID" value="NZ_JAKTTI010000044.1"/>
</dbReference>
<name>A0AAW5E3K6_9BACI</name>
<proteinExistence type="predicted"/>
<organism evidence="1 2">
    <name type="scientific">Fredinandcohnia quinoae</name>
    <dbReference type="NCBI Taxonomy" id="2918902"/>
    <lineage>
        <taxon>Bacteria</taxon>
        <taxon>Bacillati</taxon>
        <taxon>Bacillota</taxon>
        <taxon>Bacilli</taxon>
        <taxon>Bacillales</taxon>
        <taxon>Bacillaceae</taxon>
        <taxon>Fredinandcohnia</taxon>
    </lineage>
</organism>
<accession>A0AAW5E3K6</accession>